<evidence type="ECO:0000313" key="2">
    <source>
        <dbReference type="Proteomes" id="UP000838878"/>
    </source>
</evidence>
<feature type="non-terminal residue" evidence="1">
    <location>
        <position position="199"/>
    </location>
</feature>
<evidence type="ECO:0000313" key="1">
    <source>
        <dbReference type="EMBL" id="CAH0725897.1"/>
    </source>
</evidence>
<proteinExistence type="predicted"/>
<dbReference type="OrthoDB" id="2668416at2759"/>
<dbReference type="Proteomes" id="UP000838878">
    <property type="component" value="Chromosome 5"/>
</dbReference>
<sequence length="199" mass="23058">MTNPFLDSYFISEKKTAPILSKHQKIALALTVLSTSGGVEKKKRNSWCKKWLLLRKTLSHANVLRELQPDDFKNFLRMDESQFEHLLTMVTPFIEKKDILMRDTCKQNLKQPLLDKTKNVKLTLTTVASIDYTKWRLKSARPCYTLRCLQYLEWGDRTSGWQNDTAALRQGEPLKYRPCMHTHNTIGSGTANRDLQAVL</sequence>
<dbReference type="EMBL" id="OV170225">
    <property type="protein sequence ID" value="CAH0725897.1"/>
    <property type="molecule type" value="Genomic_DNA"/>
</dbReference>
<gene>
    <name evidence="1" type="ORF">BINO364_LOCUS11428</name>
</gene>
<name>A0A8J9V608_9NEOP</name>
<organism evidence="1 2">
    <name type="scientific">Brenthis ino</name>
    <name type="common">lesser marbled fritillary</name>
    <dbReference type="NCBI Taxonomy" id="405034"/>
    <lineage>
        <taxon>Eukaryota</taxon>
        <taxon>Metazoa</taxon>
        <taxon>Ecdysozoa</taxon>
        <taxon>Arthropoda</taxon>
        <taxon>Hexapoda</taxon>
        <taxon>Insecta</taxon>
        <taxon>Pterygota</taxon>
        <taxon>Neoptera</taxon>
        <taxon>Endopterygota</taxon>
        <taxon>Lepidoptera</taxon>
        <taxon>Glossata</taxon>
        <taxon>Ditrysia</taxon>
        <taxon>Papilionoidea</taxon>
        <taxon>Nymphalidae</taxon>
        <taxon>Heliconiinae</taxon>
        <taxon>Argynnini</taxon>
        <taxon>Brenthis</taxon>
    </lineage>
</organism>
<accession>A0A8J9V608</accession>
<protein>
    <submittedName>
        <fullName evidence="1">Uncharacterized protein</fullName>
    </submittedName>
</protein>
<keyword evidence="2" id="KW-1185">Reference proteome</keyword>
<reference evidence="1" key="1">
    <citation type="submission" date="2021-12" db="EMBL/GenBank/DDBJ databases">
        <authorList>
            <person name="Martin H S."/>
        </authorList>
    </citation>
    <scope>NUCLEOTIDE SEQUENCE</scope>
</reference>
<dbReference type="AlphaFoldDB" id="A0A8J9V608"/>